<dbReference type="Proteomes" id="UP000199705">
    <property type="component" value="Unassembled WGS sequence"/>
</dbReference>
<sequence>MKYNYKAKWFYLLLIAVFMMTVSSCKTEKIVPGSEAPKDIAGNWRVIKATRNGTDLTSIIDFSQFRISFTDKGYTLVNKLPFLVSKDGAFALDDPQYPFKITFTATGDKPVSTAFTYPIVNGKRQLSITFSPGCTNNTYVYVLEKAN</sequence>
<evidence type="ECO:0008006" key="3">
    <source>
        <dbReference type="Google" id="ProtNLM"/>
    </source>
</evidence>
<dbReference type="RefSeq" id="WP_091162744.1">
    <property type="nucleotide sequence ID" value="NZ_FNCG01000001.1"/>
</dbReference>
<dbReference type="EMBL" id="FNCG01000001">
    <property type="protein sequence ID" value="SDF85013.1"/>
    <property type="molecule type" value="Genomic_DNA"/>
</dbReference>
<evidence type="ECO:0000313" key="1">
    <source>
        <dbReference type="EMBL" id="SDF85013.1"/>
    </source>
</evidence>
<organism evidence="1 2">
    <name type="scientific">Mucilaginibacter gossypii</name>
    <dbReference type="NCBI Taxonomy" id="551996"/>
    <lineage>
        <taxon>Bacteria</taxon>
        <taxon>Pseudomonadati</taxon>
        <taxon>Bacteroidota</taxon>
        <taxon>Sphingobacteriia</taxon>
        <taxon>Sphingobacteriales</taxon>
        <taxon>Sphingobacteriaceae</taxon>
        <taxon>Mucilaginibacter</taxon>
    </lineage>
</organism>
<keyword evidence="2" id="KW-1185">Reference proteome</keyword>
<protein>
    <recommendedName>
        <fullName evidence="3">DUF5004 domain-containing protein</fullName>
    </recommendedName>
</protein>
<dbReference type="PROSITE" id="PS51257">
    <property type="entry name" value="PROKAR_LIPOPROTEIN"/>
    <property type="match status" value="1"/>
</dbReference>
<proteinExistence type="predicted"/>
<name>A0A1G7PFJ6_9SPHI</name>
<dbReference type="Pfam" id="PF16395">
    <property type="entry name" value="DUF5004"/>
    <property type="match status" value="1"/>
</dbReference>
<reference evidence="2" key="1">
    <citation type="submission" date="2016-10" db="EMBL/GenBank/DDBJ databases">
        <authorList>
            <person name="Varghese N."/>
            <person name="Submissions S."/>
        </authorList>
    </citation>
    <scope>NUCLEOTIDE SEQUENCE [LARGE SCALE GENOMIC DNA]</scope>
    <source>
        <strain evidence="2">Gh-67</strain>
    </source>
</reference>
<dbReference type="InterPro" id="IPR032168">
    <property type="entry name" value="DUF5004"/>
</dbReference>
<accession>A0A1G7PFJ6</accession>
<evidence type="ECO:0000313" key="2">
    <source>
        <dbReference type="Proteomes" id="UP000199705"/>
    </source>
</evidence>
<dbReference type="STRING" id="551996.SAMN05192573_101539"/>
<gene>
    <name evidence="1" type="ORF">SAMN05192573_101539</name>
</gene>
<dbReference type="AlphaFoldDB" id="A0A1G7PFJ6"/>